<dbReference type="InterPro" id="IPR035985">
    <property type="entry name" value="Ubiquitin-activating_enz"/>
</dbReference>
<gene>
    <name evidence="2" type="ORF">JOC94_002596</name>
</gene>
<dbReference type="RefSeq" id="WP_077111784.1">
    <property type="nucleotide sequence ID" value="NZ_JAFBFH010000016.1"/>
</dbReference>
<dbReference type="EMBL" id="JAFBFH010000016">
    <property type="protein sequence ID" value="MBM7715607.1"/>
    <property type="molecule type" value="Genomic_DNA"/>
</dbReference>
<keyword evidence="2" id="KW-0548">Nucleotidyltransferase</keyword>
<comment type="caution">
    <text evidence="2">The sequence shown here is derived from an EMBL/GenBank/DDBJ whole genome shotgun (WGS) entry which is preliminary data.</text>
</comment>
<evidence type="ECO:0000313" key="3">
    <source>
        <dbReference type="Proteomes" id="UP000823485"/>
    </source>
</evidence>
<reference evidence="2 3" key="1">
    <citation type="submission" date="2021-01" db="EMBL/GenBank/DDBJ databases">
        <title>Genomic Encyclopedia of Type Strains, Phase IV (KMG-IV): sequencing the most valuable type-strain genomes for metagenomic binning, comparative biology and taxonomic classification.</title>
        <authorList>
            <person name="Goeker M."/>
        </authorList>
    </citation>
    <scope>NUCLEOTIDE SEQUENCE [LARGE SCALE GENOMIC DNA]</scope>
    <source>
        <strain evidence="2 3">DSM 105453</strain>
    </source>
</reference>
<name>A0ABS2R7I8_9BACI</name>
<organism evidence="2 3">
    <name type="scientific">Siminovitchia thermophila</name>
    <dbReference type="NCBI Taxonomy" id="1245522"/>
    <lineage>
        <taxon>Bacteria</taxon>
        <taxon>Bacillati</taxon>
        <taxon>Bacillota</taxon>
        <taxon>Bacilli</taxon>
        <taxon>Bacillales</taxon>
        <taxon>Bacillaceae</taxon>
        <taxon>Siminovitchia</taxon>
    </lineage>
</organism>
<protein>
    <submittedName>
        <fullName evidence="2">Molybdopterin/thiamine biosynthesis adenylyltransferase</fullName>
    </submittedName>
</protein>
<dbReference type="Proteomes" id="UP000823485">
    <property type="component" value="Unassembled WGS sequence"/>
</dbReference>
<keyword evidence="3" id="KW-1185">Reference proteome</keyword>
<dbReference type="PANTHER" id="PTHR10953">
    <property type="entry name" value="UBIQUITIN-ACTIVATING ENZYME E1"/>
    <property type="match status" value="1"/>
</dbReference>
<dbReference type="GO" id="GO:0016779">
    <property type="term" value="F:nucleotidyltransferase activity"/>
    <property type="evidence" value="ECO:0007669"/>
    <property type="project" value="UniProtKB-KW"/>
</dbReference>
<evidence type="ECO:0000259" key="1">
    <source>
        <dbReference type="Pfam" id="PF00899"/>
    </source>
</evidence>
<dbReference type="InterPro" id="IPR000594">
    <property type="entry name" value="ThiF_NAD_FAD-bd"/>
</dbReference>
<dbReference type="Gene3D" id="3.40.50.720">
    <property type="entry name" value="NAD(P)-binding Rossmann-like Domain"/>
    <property type="match status" value="1"/>
</dbReference>
<feature type="domain" description="THIF-type NAD/FAD binding fold" evidence="1">
    <location>
        <begin position="21"/>
        <end position="265"/>
    </location>
</feature>
<dbReference type="InterPro" id="IPR045886">
    <property type="entry name" value="ThiF/MoeB/HesA"/>
</dbReference>
<dbReference type="Pfam" id="PF00899">
    <property type="entry name" value="ThiF"/>
    <property type="match status" value="1"/>
</dbReference>
<evidence type="ECO:0000313" key="2">
    <source>
        <dbReference type="EMBL" id="MBM7715607.1"/>
    </source>
</evidence>
<dbReference type="SUPFAM" id="SSF69572">
    <property type="entry name" value="Activating enzymes of the ubiquitin-like proteins"/>
    <property type="match status" value="1"/>
</dbReference>
<keyword evidence="2" id="KW-0808">Transferase</keyword>
<sequence length="276" mass="30692">MLRDFDVPKTPIDPYLLKRWDRQINYFALFEREGFNARKAQEKLKNSTVAVVGIGAGGSSLISLLSAAGIGNIVGVDFDTVEEVNLPSQIFFKESDIGDLKVKAIKKHITSFNSSVNCEFYNKRVESTEDVYEIIKGADFVFDAIDEPLYYSALWVTRACLKANIPYVSIGSSDKASRVGPMVIPGKTPCYECLGLLPIDKFFYEHKYDAAIMGANVLMVASIAVHEMIKLLTGFATPSVLGKTLHINTEKMAFDYIEHAIKPDCICHSLITYEHA</sequence>
<dbReference type="PANTHER" id="PTHR10953:SF102">
    <property type="entry name" value="ADENYLYLTRANSFERASE AND SULFURTRANSFERASE MOCS3"/>
    <property type="match status" value="1"/>
</dbReference>
<proteinExistence type="predicted"/>
<accession>A0ABS2R7I8</accession>